<evidence type="ECO:0000256" key="3">
    <source>
        <dbReference type="ARBA" id="ARBA00022898"/>
    </source>
</evidence>
<dbReference type="InterPro" id="IPR001597">
    <property type="entry name" value="ArAA_b-elim_lyase/Thr_aldolase"/>
</dbReference>
<protein>
    <recommendedName>
        <fullName evidence="4">Aromatic amino acid beta-eliminating lyase/threonine aldolase domain-containing protein</fullName>
    </recommendedName>
</protein>
<dbReference type="AlphaFoldDB" id="A0A1L9S686"/>
<dbReference type="InterPro" id="IPR015421">
    <property type="entry name" value="PyrdxlP-dep_Trfase_major"/>
</dbReference>
<dbReference type="PANTHER" id="PTHR48097:SF5">
    <property type="entry name" value="LOW SPECIFICITY L-THREONINE ALDOLASE"/>
    <property type="match status" value="1"/>
</dbReference>
<proteinExistence type="inferred from homology"/>
<dbReference type="OrthoDB" id="10261951at2759"/>
<dbReference type="VEuPathDB" id="FungiDB:ASPZODRAFT_125029"/>
<keyword evidence="3" id="KW-0663">Pyridoxal phosphate</keyword>
<comment type="cofactor">
    <cofactor evidence="1">
        <name>pyridoxal 5'-phosphate</name>
        <dbReference type="ChEBI" id="CHEBI:597326"/>
    </cofactor>
</comment>
<dbReference type="InterPro" id="IPR015424">
    <property type="entry name" value="PyrdxlP-dep_Trfase"/>
</dbReference>
<name>A0A1L9S686_9EURO</name>
<evidence type="ECO:0000313" key="6">
    <source>
        <dbReference type="Proteomes" id="UP000184188"/>
    </source>
</evidence>
<dbReference type="Pfam" id="PF01212">
    <property type="entry name" value="Beta_elim_lyase"/>
    <property type="match status" value="1"/>
</dbReference>
<dbReference type="InterPro" id="IPR015422">
    <property type="entry name" value="PyrdxlP-dep_Trfase_small"/>
</dbReference>
<dbReference type="EMBL" id="KV878357">
    <property type="protein sequence ID" value="OJJ42678.1"/>
    <property type="molecule type" value="Genomic_DNA"/>
</dbReference>
<evidence type="ECO:0000313" key="5">
    <source>
        <dbReference type="EMBL" id="OJJ42678.1"/>
    </source>
</evidence>
<dbReference type="PANTHER" id="PTHR48097">
    <property type="entry name" value="L-THREONINE ALDOLASE-RELATED"/>
    <property type="match status" value="1"/>
</dbReference>
<evidence type="ECO:0000256" key="1">
    <source>
        <dbReference type="ARBA" id="ARBA00001933"/>
    </source>
</evidence>
<evidence type="ECO:0000256" key="2">
    <source>
        <dbReference type="ARBA" id="ARBA00006966"/>
    </source>
</evidence>
<dbReference type="RefSeq" id="XP_022577188.1">
    <property type="nucleotide sequence ID" value="XM_022721414.1"/>
</dbReference>
<evidence type="ECO:0000259" key="4">
    <source>
        <dbReference type="Pfam" id="PF01212"/>
    </source>
</evidence>
<dbReference type="GeneID" id="34607879"/>
<feature type="domain" description="Aromatic amino acid beta-eliminating lyase/threonine aldolase" evidence="4">
    <location>
        <begin position="22"/>
        <end position="317"/>
    </location>
</feature>
<accession>A0A1L9S686</accession>
<sequence>MPAILEEISTFRDDYSEGAHPAILAALLESNRTQERPYGADEHSNAARRLICARLGCSPSEAAIHFVPSGTAANRLCIAACLRPFEAVITLDAGHIVAKEAGAIENTGHKTILVPPERHTGKLVPAGIEKAVAQHSFHPHSPRPRLVYLSNASENGTVYSRSELHALSATCRRLNLLLMIDGARLGVALRSPAAQGLTLRDLFQLTDLFWIGGTKCGALLGEAIVVRNRVIADDFILHLKQHGALLAKGRVLGVQFEELFKDPTPSSSSSSSSSEDCLYFRLADHANEMARRIGSLFESRGYALAAPVQSNLLFVAVPRSLADRLGERFGVYVWEEREEDVVVRLVTSWATEKLQVDKLAAWLESIECVVD</sequence>
<dbReference type="SUPFAM" id="SSF53383">
    <property type="entry name" value="PLP-dependent transferases"/>
    <property type="match status" value="1"/>
</dbReference>
<comment type="similarity">
    <text evidence="2">Belongs to the threonine aldolase family.</text>
</comment>
<dbReference type="Gene3D" id="3.40.640.10">
    <property type="entry name" value="Type I PLP-dependent aspartate aminotransferase-like (Major domain)"/>
    <property type="match status" value="1"/>
</dbReference>
<dbReference type="GO" id="GO:0016829">
    <property type="term" value="F:lyase activity"/>
    <property type="evidence" value="ECO:0007669"/>
    <property type="project" value="InterPro"/>
</dbReference>
<keyword evidence="6" id="KW-1185">Reference proteome</keyword>
<reference evidence="6" key="1">
    <citation type="journal article" date="2017" name="Genome Biol.">
        <title>Comparative genomics reveals high biological diversity and specific adaptations in the industrially and medically important fungal genus Aspergillus.</title>
        <authorList>
            <person name="de Vries R.P."/>
            <person name="Riley R."/>
            <person name="Wiebenga A."/>
            <person name="Aguilar-Osorio G."/>
            <person name="Amillis S."/>
            <person name="Uchima C.A."/>
            <person name="Anderluh G."/>
            <person name="Asadollahi M."/>
            <person name="Askin M."/>
            <person name="Barry K."/>
            <person name="Battaglia E."/>
            <person name="Bayram O."/>
            <person name="Benocci T."/>
            <person name="Braus-Stromeyer S.A."/>
            <person name="Caldana C."/>
            <person name="Canovas D."/>
            <person name="Cerqueira G.C."/>
            <person name="Chen F."/>
            <person name="Chen W."/>
            <person name="Choi C."/>
            <person name="Clum A."/>
            <person name="Dos Santos R.A."/>
            <person name="Damasio A.R."/>
            <person name="Diallinas G."/>
            <person name="Emri T."/>
            <person name="Fekete E."/>
            <person name="Flipphi M."/>
            <person name="Freyberg S."/>
            <person name="Gallo A."/>
            <person name="Gournas C."/>
            <person name="Habgood R."/>
            <person name="Hainaut M."/>
            <person name="Harispe M.L."/>
            <person name="Henrissat B."/>
            <person name="Hilden K.S."/>
            <person name="Hope R."/>
            <person name="Hossain A."/>
            <person name="Karabika E."/>
            <person name="Karaffa L."/>
            <person name="Karanyi Z."/>
            <person name="Krasevec N."/>
            <person name="Kuo A."/>
            <person name="Kusch H."/>
            <person name="LaButti K."/>
            <person name="Lagendijk E.L."/>
            <person name="Lapidus A."/>
            <person name="Levasseur A."/>
            <person name="Lindquist E."/>
            <person name="Lipzen A."/>
            <person name="Logrieco A.F."/>
            <person name="MacCabe A."/>
            <person name="Maekelae M.R."/>
            <person name="Malavazi I."/>
            <person name="Melin P."/>
            <person name="Meyer V."/>
            <person name="Mielnichuk N."/>
            <person name="Miskei M."/>
            <person name="Molnar A.P."/>
            <person name="Mule G."/>
            <person name="Ngan C.Y."/>
            <person name="Orejas M."/>
            <person name="Orosz E."/>
            <person name="Ouedraogo J.P."/>
            <person name="Overkamp K.M."/>
            <person name="Park H.-S."/>
            <person name="Perrone G."/>
            <person name="Piumi F."/>
            <person name="Punt P.J."/>
            <person name="Ram A.F."/>
            <person name="Ramon A."/>
            <person name="Rauscher S."/>
            <person name="Record E."/>
            <person name="Riano-Pachon D.M."/>
            <person name="Robert V."/>
            <person name="Roehrig J."/>
            <person name="Ruller R."/>
            <person name="Salamov A."/>
            <person name="Salih N.S."/>
            <person name="Samson R.A."/>
            <person name="Sandor E."/>
            <person name="Sanguinetti M."/>
            <person name="Schuetze T."/>
            <person name="Sepcic K."/>
            <person name="Shelest E."/>
            <person name="Sherlock G."/>
            <person name="Sophianopoulou V."/>
            <person name="Squina F.M."/>
            <person name="Sun H."/>
            <person name="Susca A."/>
            <person name="Todd R.B."/>
            <person name="Tsang A."/>
            <person name="Unkles S.E."/>
            <person name="van de Wiele N."/>
            <person name="van Rossen-Uffink D."/>
            <person name="Oliveira J.V."/>
            <person name="Vesth T.C."/>
            <person name="Visser J."/>
            <person name="Yu J.-H."/>
            <person name="Zhou M."/>
            <person name="Andersen M.R."/>
            <person name="Archer D.B."/>
            <person name="Baker S.E."/>
            <person name="Benoit I."/>
            <person name="Brakhage A.A."/>
            <person name="Braus G.H."/>
            <person name="Fischer R."/>
            <person name="Frisvad J.C."/>
            <person name="Goldman G.H."/>
            <person name="Houbraken J."/>
            <person name="Oakley B."/>
            <person name="Pocsi I."/>
            <person name="Scazzocchio C."/>
            <person name="Seiboth B."/>
            <person name="vanKuyk P.A."/>
            <person name="Wortman J."/>
            <person name="Dyer P.S."/>
            <person name="Grigoriev I.V."/>
        </authorList>
    </citation>
    <scope>NUCLEOTIDE SEQUENCE [LARGE SCALE GENOMIC DNA]</scope>
    <source>
        <strain evidence="6">CBS 506.65</strain>
    </source>
</reference>
<organism evidence="5 6">
    <name type="scientific">Penicilliopsis zonata CBS 506.65</name>
    <dbReference type="NCBI Taxonomy" id="1073090"/>
    <lineage>
        <taxon>Eukaryota</taxon>
        <taxon>Fungi</taxon>
        <taxon>Dikarya</taxon>
        <taxon>Ascomycota</taxon>
        <taxon>Pezizomycotina</taxon>
        <taxon>Eurotiomycetes</taxon>
        <taxon>Eurotiomycetidae</taxon>
        <taxon>Eurotiales</taxon>
        <taxon>Aspergillaceae</taxon>
        <taxon>Penicilliopsis</taxon>
    </lineage>
</organism>
<dbReference type="Gene3D" id="3.90.1150.10">
    <property type="entry name" value="Aspartate Aminotransferase, domain 1"/>
    <property type="match status" value="1"/>
</dbReference>
<dbReference type="Proteomes" id="UP000184188">
    <property type="component" value="Unassembled WGS sequence"/>
</dbReference>
<dbReference type="GO" id="GO:0006520">
    <property type="term" value="P:amino acid metabolic process"/>
    <property type="evidence" value="ECO:0007669"/>
    <property type="project" value="InterPro"/>
</dbReference>
<gene>
    <name evidence="5" type="ORF">ASPZODRAFT_125029</name>
</gene>